<reference evidence="3" key="1">
    <citation type="submission" date="2018-03" db="EMBL/GenBank/DDBJ databases">
        <authorList>
            <person name="Nunes O.C."/>
            <person name="Lopes A.R."/>
            <person name="Froufe H."/>
            <person name="Munoz-Merida A."/>
            <person name="Barroso C."/>
            <person name="Egas C."/>
        </authorList>
    </citation>
    <scope>NUCLEOTIDE SEQUENCE</scope>
    <source>
        <strain evidence="3">ON4</strain>
    </source>
</reference>
<feature type="transmembrane region" description="Helical" evidence="1">
    <location>
        <begin position="143"/>
        <end position="165"/>
    </location>
</feature>
<evidence type="ECO:0000259" key="2">
    <source>
        <dbReference type="SMART" id="SM00014"/>
    </source>
</evidence>
<dbReference type="Pfam" id="PF01569">
    <property type="entry name" value="PAP2"/>
    <property type="match status" value="1"/>
</dbReference>
<keyword evidence="1" id="KW-1133">Transmembrane helix</keyword>
<feature type="transmembrane region" description="Helical" evidence="1">
    <location>
        <begin position="101"/>
        <end position="122"/>
    </location>
</feature>
<gene>
    <name evidence="3" type="ORF">C7K25_11635</name>
</gene>
<comment type="caution">
    <text evidence="3">The sequence shown here is derived from an EMBL/GenBank/DDBJ whole genome shotgun (WGS) entry which is preliminary data.</text>
</comment>
<evidence type="ECO:0000313" key="4">
    <source>
        <dbReference type="Proteomes" id="UP001170379"/>
    </source>
</evidence>
<reference evidence="3" key="2">
    <citation type="journal article" date="2022" name="Sci. Rep.">
        <title>In silico prediction of the enzymes involved in the degradation of the herbicide molinate by Gulosibacter molinativorax ON4T.</title>
        <authorList>
            <person name="Lopes A.R."/>
            <person name="Bunin E."/>
            <person name="Viana A.T."/>
            <person name="Froufe H."/>
            <person name="Munoz-Merida A."/>
            <person name="Pinho D."/>
            <person name="Figueiredo J."/>
            <person name="Barroso C."/>
            <person name="Vaz-Moreira I."/>
            <person name="Bellanger X."/>
            <person name="Egas C."/>
            <person name="Nunes O.C."/>
        </authorList>
    </citation>
    <scope>NUCLEOTIDE SEQUENCE</scope>
    <source>
        <strain evidence="3">ON4</strain>
    </source>
</reference>
<dbReference type="InterPro" id="IPR036938">
    <property type="entry name" value="PAP2/HPO_sf"/>
</dbReference>
<keyword evidence="1" id="KW-0472">Membrane</keyword>
<dbReference type="Proteomes" id="UP001170379">
    <property type="component" value="Unassembled WGS sequence"/>
</dbReference>
<dbReference type="EMBL" id="PXVD01000019">
    <property type="protein sequence ID" value="MDJ1372012.1"/>
    <property type="molecule type" value="Genomic_DNA"/>
</dbReference>
<dbReference type="PANTHER" id="PTHR14969">
    <property type="entry name" value="SPHINGOSINE-1-PHOSPHATE PHOSPHOHYDROLASE"/>
    <property type="match status" value="1"/>
</dbReference>
<dbReference type="Gene3D" id="1.20.144.10">
    <property type="entry name" value="Phosphatidic acid phosphatase type 2/haloperoxidase"/>
    <property type="match status" value="2"/>
</dbReference>
<name>A0ABT7CB76_9MICO</name>
<evidence type="ECO:0000256" key="1">
    <source>
        <dbReference type="SAM" id="Phobius"/>
    </source>
</evidence>
<dbReference type="SMART" id="SM00014">
    <property type="entry name" value="acidPPc"/>
    <property type="match status" value="1"/>
</dbReference>
<feature type="transmembrane region" description="Helical" evidence="1">
    <location>
        <begin position="70"/>
        <end position="95"/>
    </location>
</feature>
<keyword evidence="1" id="KW-0812">Transmembrane</keyword>
<protein>
    <submittedName>
        <fullName evidence="3">PAP2 family protein</fullName>
    </submittedName>
</protein>
<feature type="transmembrane region" description="Helical" evidence="1">
    <location>
        <begin position="20"/>
        <end position="39"/>
    </location>
</feature>
<accession>A0ABT7CB76</accession>
<organism evidence="3 4">
    <name type="scientific">Gulosibacter molinativorax</name>
    <dbReference type="NCBI Taxonomy" id="256821"/>
    <lineage>
        <taxon>Bacteria</taxon>
        <taxon>Bacillati</taxon>
        <taxon>Actinomycetota</taxon>
        <taxon>Actinomycetes</taxon>
        <taxon>Micrococcales</taxon>
        <taxon>Microbacteriaceae</taxon>
        <taxon>Gulosibacter</taxon>
    </lineage>
</organism>
<dbReference type="InterPro" id="IPR000326">
    <property type="entry name" value="PAP2/HPO"/>
</dbReference>
<dbReference type="PANTHER" id="PTHR14969:SF13">
    <property type="entry name" value="AT30094P"/>
    <property type="match status" value="1"/>
</dbReference>
<keyword evidence="4" id="KW-1185">Reference proteome</keyword>
<dbReference type="RefSeq" id="WP_084147567.1">
    <property type="nucleotide sequence ID" value="NZ_CP028426.1"/>
</dbReference>
<proteinExistence type="predicted"/>
<feature type="domain" description="Phosphatidic acid phosphatase type 2/haloperoxidase" evidence="2">
    <location>
        <begin position="100"/>
        <end position="204"/>
    </location>
</feature>
<feature type="transmembrane region" description="Helical" evidence="1">
    <location>
        <begin position="185"/>
        <end position="205"/>
    </location>
</feature>
<sequence length="229" mass="24963">MTNPRITPETAAKASRHWPLISALTAFGLVAALALVIVYREANKPFGFEVEWMGEIVEHRGQPWTALAMVFNSIGGGILAIAVIPVVIIVALLLFRRPWAAVYYSSATILTTVLVQVVKYLVHRPRPTEILVATDPGSFPSGHSANAAVMAATLAIIFPRVWVWVLGSIYTIGMMLSRTYLGAHWISDTVGGLLIGIGVAIMLWAPLATRLHRESELAHPPIWQRLPGT</sequence>
<dbReference type="CDD" id="cd03392">
    <property type="entry name" value="PAP2_like_2"/>
    <property type="match status" value="1"/>
</dbReference>
<evidence type="ECO:0000313" key="3">
    <source>
        <dbReference type="EMBL" id="MDJ1372012.1"/>
    </source>
</evidence>
<dbReference type="SUPFAM" id="SSF48317">
    <property type="entry name" value="Acid phosphatase/Vanadium-dependent haloperoxidase"/>
    <property type="match status" value="1"/>
</dbReference>